<evidence type="ECO:0000256" key="6">
    <source>
        <dbReference type="PROSITE-ProRule" id="PRU00221"/>
    </source>
</evidence>
<keyword evidence="11" id="KW-1185">Reference proteome</keyword>
<dbReference type="SMART" id="SM00320">
    <property type="entry name" value="WD40"/>
    <property type="match status" value="6"/>
</dbReference>
<dbReference type="OrthoDB" id="727118at2759"/>
<feature type="domain" description="Striatin N-terminal" evidence="9">
    <location>
        <begin position="68"/>
        <end position="251"/>
    </location>
</feature>
<feature type="repeat" description="WD" evidence="6">
    <location>
        <begin position="518"/>
        <end position="554"/>
    </location>
</feature>
<dbReference type="EMBL" id="SDIL01000086">
    <property type="protein sequence ID" value="RXK36824.1"/>
    <property type="molecule type" value="Genomic_DNA"/>
</dbReference>
<feature type="region of interest" description="Disordered" evidence="8">
    <location>
        <begin position="133"/>
        <end position="198"/>
    </location>
</feature>
<evidence type="ECO:0000256" key="1">
    <source>
        <dbReference type="ARBA" id="ARBA00009616"/>
    </source>
</evidence>
<dbReference type="FunCoup" id="A0A4Q1BGV8">
    <property type="interactions" value="120"/>
</dbReference>
<feature type="region of interest" description="Disordered" evidence="8">
    <location>
        <begin position="417"/>
        <end position="436"/>
    </location>
</feature>
<evidence type="ECO:0000313" key="10">
    <source>
        <dbReference type="EMBL" id="RXK36824.1"/>
    </source>
</evidence>
<feature type="compositionally biased region" description="Low complexity" evidence="8">
    <location>
        <begin position="21"/>
        <end position="45"/>
    </location>
</feature>
<dbReference type="AlphaFoldDB" id="A0A4Q1BGV8"/>
<evidence type="ECO:0000256" key="8">
    <source>
        <dbReference type="SAM" id="MobiDB-lite"/>
    </source>
</evidence>
<evidence type="ECO:0000313" key="11">
    <source>
        <dbReference type="Proteomes" id="UP000289152"/>
    </source>
</evidence>
<dbReference type="PANTHER" id="PTHR15653">
    <property type="entry name" value="STRIATIN"/>
    <property type="match status" value="1"/>
</dbReference>
<feature type="region of interest" description="Disordered" evidence="8">
    <location>
        <begin position="211"/>
        <end position="233"/>
    </location>
</feature>
<dbReference type="InterPro" id="IPR036322">
    <property type="entry name" value="WD40_repeat_dom_sf"/>
</dbReference>
<feature type="region of interest" description="Disordered" evidence="8">
    <location>
        <begin position="250"/>
        <end position="386"/>
    </location>
</feature>
<feature type="compositionally biased region" description="Basic and acidic residues" evidence="8">
    <location>
        <begin position="159"/>
        <end position="170"/>
    </location>
</feature>
<keyword evidence="3" id="KW-0677">Repeat</keyword>
<proteinExistence type="inferred from homology"/>
<reference evidence="10 11" key="1">
    <citation type="submission" date="2016-06" db="EMBL/GenBank/DDBJ databases">
        <title>Evolution of pathogenesis and genome organization in the Tremellales.</title>
        <authorList>
            <person name="Cuomo C."/>
            <person name="Litvintseva A."/>
            <person name="Heitman J."/>
            <person name="Chen Y."/>
            <person name="Sun S."/>
            <person name="Springer D."/>
            <person name="Dromer F."/>
            <person name="Young S."/>
            <person name="Zeng Q."/>
            <person name="Chapman S."/>
            <person name="Gujja S."/>
            <person name="Saif S."/>
            <person name="Birren B."/>
        </authorList>
    </citation>
    <scope>NUCLEOTIDE SEQUENCE [LARGE SCALE GENOMIC DNA]</scope>
    <source>
        <strain evidence="10 11">ATCC 28783</strain>
    </source>
</reference>
<keyword evidence="5 7" id="KW-0175">Coiled coil</keyword>
<dbReference type="PROSITE" id="PS00678">
    <property type="entry name" value="WD_REPEATS_1"/>
    <property type="match status" value="1"/>
</dbReference>
<evidence type="ECO:0000256" key="2">
    <source>
        <dbReference type="ARBA" id="ARBA00022574"/>
    </source>
</evidence>
<dbReference type="InterPro" id="IPR020472">
    <property type="entry name" value="WD40_PAC1"/>
</dbReference>
<organism evidence="10 11">
    <name type="scientific">Tremella mesenterica</name>
    <name type="common">Jelly fungus</name>
    <dbReference type="NCBI Taxonomy" id="5217"/>
    <lineage>
        <taxon>Eukaryota</taxon>
        <taxon>Fungi</taxon>
        <taxon>Dikarya</taxon>
        <taxon>Basidiomycota</taxon>
        <taxon>Agaricomycotina</taxon>
        <taxon>Tremellomycetes</taxon>
        <taxon>Tremellales</taxon>
        <taxon>Tremellaceae</taxon>
        <taxon>Tremella</taxon>
    </lineage>
</organism>
<sequence>MFRPTASMGQSQQPAGMLYTQQQQHQQLLQQHQQQQQQQQLQQQQAQSTNGGTDAQSLSNSGPEKEMNLAGVLHYLQSEWRRWERDRNEWEIERAVMRARIAQLEGQRKSAENLKVDLLKRVKLLEHALRTERAASRMSGGTFGRSALPPSRLAALQDEDGKSRDEKESNASEGSDEGDRPKINGTSGSGVNGTPSLAMPMSRAATVALRQNADGNPWKNVGTASRDPKSRARSREYLKQCLQEITYLTSPGALNPLSPRPPISFDSLAPEDQSGPSGDDRKPPSVLISPPDRPQKLLPENPPPSLLSLVKEDTKDVPLVPNGIPNGGPREVNVKQERPPSPLAANLREDTKEEEAMHDIPLGGVDERNPPSSPAVQTMSLPDPDQTEEGTHLLTAIYRPDSKAAWREELRAANEQAEKAQISRVKPTPLDDDQLSSISFTSTDEDIMLSEGLDKSFHGRRTLKSHLDIVRSVSFAHGPHIVLASGGDDCTVKIWSIETTSIMTGHRPPSELEPIVTFRGHTAPITSVLISSMSKPSGLVFSGSMDSTIRVWRLPPGNHDPYAPYDPNMSVQTLESHGEAVWDLCLLPCADIKGKNRGDVRLASASADGSVKIWELQESDGKELWVPVDSLKTWGKVPTTVEMLNEQFGKLLIGLDTGEAQVWDIDSSPARCERTFGEETLSTDKADGQINGILSHPTLPLVVTASEDGRLRFYDTQSGNMTHNILAHPSPLTSIILSPLSPMSLITSSTDCTMRVWDIAKKTSLQDLIGHRQRSDEGVCGMAGHPELPVLASAGADGVVRVWAAV</sequence>
<dbReference type="Gene3D" id="1.20.5.300">
    <property type="match status" value="1"/>
</dbReference>
<keyword evidence="2 6" id="KW-0853">WD repeat</keyword>
<evidence type="ECO:0000256" key="4">
    <source>
        <dbReference type="ARBA" id="ARBA00022860"/>
    </source>
</evidence>
<dbReference type="InterPro" id="IPR015943">
    <property type="entry name" value="WD40/YVTN_repeat-like_dom_sf"/>
</dbReference>
<dbReference type="Pfam" id="PF00400">
    <property type="entry name" value="WD40"/>
    <property type="match status" value="6"/>
</dbReference>
<dbReference type="InterPro" id="IPR013258">
    <property type="entry name" value="Striatin_N"/>
</dbReference>
<dbReference type="InterPro" id="IPR019775">
    <property type="entry name" value="WD40_repeat_CS"/>
</dbReference>
<dbReference type="PANTHER" id="PTHR15653:SF0">
    <property type="entry name" value="CONNECTOR OF KINASE TO AP-1, ISOFORM E"/>
    <property type="match status" value="1"/>
</dbReference>
<accession>A0A4Q1BGV8</accession>
<feature type="repeat" description="WD" evidence="6">
    <location>
        <begin position="463"/>
        <end position="505"/>
    </location>
</feature>
<feature type="compositionally biased region" description="Polar residues" evidence="8">
    <location>
        <begin position="46"/>
        <end position="62"/>
    </location>
</feature>
<evidence type="ECO:0000256" key="5">
    <source>
        <dbReference type="ARBA" id="ARBA00023054"/>
    </source>
</evidence>
<feature type="compositionally biased region" description="Basic and acidic residues" evidence="8">
    <location>
        <begin position="347"/>
        <end position="358"/>
    </location>
</feature>
<feature type="repeat" description="WD" evidence="6">
    <location>
        <begin position="725"/>
        <end position="767"/>
    </location>
</feature>
<dbReference type="PRINTS" id="PR00320">
    <property type="entry name" value="GPROTEINBRPT"/>
</dbReference>
<dbReference type="CDD" id="cd00200">
    <property type="entry name" value="WD40"/>
    <property type="match status" value="1"/>
</dbReference>
<keyword evidence="4" id="KW-0112">Calmodulin-binding</keyword>
<protein>
    <recommendedName>
        <fullName evidence="9">Striatin N-terminal domain-containing protein</fullName>
    </recommendedName>
</protein>
<dbReference type="GO" id="GO:0005516">
    <property type="term" value="F:calmodulin binding"/>
    <property type="evidence" value="ECO:0007669"/>
    <property type="project" value="UniProtKB-KW"/>
</dbReference>
<dbReference type="Pfam" id="PF08232">
    <property type="entry name" value="Striatin"/>
    <property type="match status" value="1"/>
</dbReference>
<evidence type="ECO:0000259" key="9">
    <source>
        <dbReference type="Pfam" id="PF08232"/>
    </source>
</evidence>
<name>A0A4Q1BGV8_TREME</name>
<dbReference type="SUPFAM" id="SSF50978">
    <property type="entry name" value="WD40 repeat-like"/>
    <property type="match status" value="1"/>
</dbReference>
<comment type="similarity">
    <text evidence="1">Belongs to the WD repeat striatin family.</text>
</comment>
<feature type="repeat" description="WD" evidence="6">
    <location>
        <begin position="602"/>
        <end position="624"/>
    </location>
</feature>
<feature type="region of interest" description="Disordered" evidence="8">
    <location>
        <begin position="1"/>
        <end position="66"/>
    </location>
</feature>
<feature type="coiled-coil region" evidence="7">
    <location>
        <begin position="87"/>
        <end position="121"/>
    </location>
</feature>
<comment type="caution">
    <text evidence="10">The sequence shown here is derived from an EMBL/GenBank/DDBJ whole genome shotgun (WGS) entry which is preliminary data.</text>
</comment>
<dbReference type="PROSITE" id="PS50082">
    <property type="entry name" value="WD_REPEATS_2"/>
    <property type="match status" value="5"/>
</dbReference>
<dbReference type="VEuPathDB" id="FungiDB:TREMEDRAFT_29277"/>
<evidence type="ECO:0000256" key="3">
    <source>
        <dbReference type="ARBA" id="ARBA00022737"/>
    </source>
</evidence>
<feature type="repeat" description="WD" evidence="6">
    <location>
        <begin position="772"/>
        <end position="806"/>
    </location>
</feature>
<gene>
    <name evidence="10" type="ORF">M231_05908</name>
</gene>
<dbReference type="InParanoid" id="A0A4Q1BGV8"/>
<dbReference type="Gene3D" id="2.130.10.10">
    <property type="entry name" value="YVTN repeat-like/Quinoprotein amine dehydrogenase"/>
    <property type="match status" value="2"/>
</dbReference>
<dbReference type="InterPro" id="IPR001680">
    <property type="entry name" value="WD40_rpt"/>
</dbReference>
<dbReference type="PROSITE" id="PS50294">
    <property type="entry name" value="WD_REPEATS_REGION"/>
    <property type="match status" value="3"/>
</dbReference>
<dbReference type="InterPro" id="IPR051488">
    <property type="entry name" value="WD_repeat_striatin"/>
</dbReference>
<dbReference type="STRING" id="5217.A0A4Q1BGV8"/>
<evidence type="ECO:0000256" key="7">
    <source>
        <dbReference type="SAM" id="Coils"/>
    </source>
</evidence>
<dbReference type="Proteomes" id="UP000289152">
    <property type="component" value="Unassembled WGS sequence"/>
</dbReference>